<dbReference type="AlphaFoldDB" id="A0A9P6QS01"/>
<proteinExistence type="predicted"/>
<evidence type="ECO:0000313" key="1">
    <source>
        <dbReference type="EMBL" id="KAG0292915.1"/>
    </source>
</evidence>
<accession>A0A9P6QS01</accession>
<reference evidence="1" key="1">
    <citation type="journal article" date="2020" name="Fungal Divers.">
        <title>Resolving the Mortierellaceae phylogeny through synthesis of multi-gene phylogenetics and phylogenomics.</title>
        <authorList>
            <person name="Vandepol N."/>
            <person name="Liber J."/>
            <person name="Desiro A."/>
            <person name="Na H."/>
            <person name="Kennedy M."/>
            <person name="Barry K."/>
            <person name="Grigoriev I.V."/>
            <person name="Miller A.N."/>
            <person name="O'Donnell K."/>
            <person name="Stajich J.E."/>
            <person name="Bonito G."/>
        </authorList>
    </citation>
    <scope>NUCLEOTIDE SEQUENCE</scope>
    <source>
        <strain evidence="1">NVP60</strain>
    </source>
</reference>
<keyword evidence="2" id="KW-1185">Reference proteome</keyword>
<evidence type="ECO:0000313" key="2">
    <source>
        <dbReference type="Proteomes" id="UP000823405"/>
    </source>
</evidence>
<gene>
    <name evidence="1" type="ORF">BGZ97_005474</name>
</gene>
<dbReference type="EMBL" id="JAAAIN010002464">
    <property type="protein sequence ID" value="KAG0292915.1"/>
    <property type="molecule type" value="Genomic_DNA"/>
</dbReference>
<comment type="caution">
    <text evidence="1">The sequence shown here is derived from an EMBL/GenBank/DDBJ whole genome shotgun (WGS) entry which is preliminary data.</text>
</comment>
<protein>
    <submittedName>
        <fullName evidence="1">Uncharacterized protein</fullName>
    </submittedName>
</protein>
<dbReference type="OrthoDB" id="6359816at2759"/>
<name>A0A9P6QS01_9FUNG</name>
<sequence>MWSLAGPARSITDRFIQFKSMHIVLQSNFFDVAATVKLTWSHLSSPNGQVHTVQDEKLQPFQTEVPVDSVLEADHYNFMVVLSTEPDLHRSFFTSVFTPLPAPNVRVRSHIQACVQGQEEPSSFIGIAQGSQLSSTFSIFSSDKTYSNLGLWALRCILSQHDSFAKVIQQTKMVQLQGGMAQTGKSTNVEIDSELGLESFRDLSINSMDTATRPAPTESIVGSASKELILQVDSVSLTTFCVLLYYIYTGNVNRTVDTSCFVLSDTSKV</sequence>
<dbReference type="Proteomes" id="UP000823405">
    <property type="component" value="Unassembled WGS sequence"/>
</dbReference>
<organism evidence="1 2">
    <name type="scientific">Linnemannia gamsii</name>
    <dbReference type="NCBI Taxonomy" id="64522"/>
    <lineage>
        <taxon>Eukaryota</taxon>
        <taxon>Fungi</taxon>
        <taxon>Fungi incertae sedis</taxon>
        <taxon>Mucoromycota</taxon>
        <taxon>Mortierellomycotina</taxon>
        <taxon>Mortierellomycetes</taxon>
        <taxon>Mortierellales</taxon>
        <taxon>Mortierellaceae</taxon>
        <taxon>Linnemannia</taxon>
    </lineage>
</organism>